<dbReference type="Proteomes" id="UP000565572">
    <property type="component" value="Unassembled WGS sequence"/>
</dbReference>
<keyword evidence="3" id="KW-1185">Reference proteome</keyword>
<dbReference type="PANTHER" id="PTHR35908:SF1">
    <property type="entry name" value="CONSERVED PROTEIN"/>
    <property type="match status" value="1"/>
</dbReference>
<dbReference type="Gene3D" id="3.10.180.10">
    <property type="entry name" value="2,3-Dihydroxybiphenyl 1,2-Dioxygenase, domain 1"/>
    <property type="match status" value="1"/>
</dbReference>
<dbReference type="AlphaFoldDB" id="A0A7W5JU03"/>
<sequence>MTPPRLLQTVLDTEDPRGLAEFYRVLLELSYRAGDEPPDPSEPDPRGEDWLVLVDGGGGRALAFQRVEALPPPTWPEGTRPQMLHLDTTVPTVADLREQHLRALGLGARLLHDGSDDPEEPLYVYADPAGHPFCIFVAPDA</sequence>
<evidence type="ECO:0000313" key="3">
    <source>
        <dbReference type="Proteomes" id="UP000565572"/>
    </source>
</evidence>
<comment type="caution">
    <text evidence="2">The sequence shown here is derived from an EMBL/GenBank/DDBJ whole genome shotgun (WGS) entry which is preliminary data.</text>
</comment>
<gene>
    <name evidence="2" type="ORF">FHX39_001255</name>
</gene>
<dbReference type="InterPro" id="IPR029068">
    <property type="entry name" value="Glyas_Bleomycin-R_OHBP_Dase"/>
</dbReference>
<name>A0A7W5JU03_9ACTN</name>
<dbReference type="EMBL" id="JACHZG010000001">
    <property type="protein sequence ID" value="MBB3326311.1"/>
    <property type="molecule type" value="Genomic_DNA"/>
</dbReference>
<dbReference type="Pfam" id="PF18029">
    <property type="entry name" value="Glyoxalase_6"/>
    <property type="match status" value="1"/>
</dbReference>
<dbReference type="PANTHER" id="PTHR35908">
    <property type="entry name" value="HYPOTHETICAL FUSION PROTEIN"/>
    <property type="match status" value="1"/>
</dbReference>
<organism evidence="2 3">
    <name type="scientific">Microlunatus antarcticus</name>
    <dbReference type="NCBI Taxonomy" id="53388"/>
    <lineage>
        <taxon>Bacteria</taxon>
        <taxon>Bacillati</taxon>
        <taxon>Actinomycetota</taxon>
        <taxon>Actinomycetes</taxon>
        <taxon>Propionibacteriales</taxon>
        <taxon>Propionibacteriaceae</taxon>
        <taxon>Microlunatus</taxon>
    </lineage>
</organism>
<evidence type="ECO:0000313" key="2">
    <source>
        <dbReference type="EMBL" id="MBB3326311.1"/>
    </source>
</evidence>
<dbReference type="RefSeq" id="WP_183337278.1">
    <property type="nucleotide sequence ID" value="NZ_JACHZG010000001.1"/>
</dbReference>
<evidence type="ECO:0000259" key="1">
    <source>
        <dbReference type="Pfam" id="PF18029"/>
    </source>
</evidence>
<protein>
    <recommendedName>
        <fullName evidence="1">Glyoxalase-like domain-containing protein</fullName>
    </recommendedName>
</protein>
<reference evidence="2 3" key="1">
    <citation type="submission" date="2020-08" db="EMBL/GenBank/DDBJ databases">
        <title>Sequencing the genomes of 1000 actinobacteria strains.</title>
        <authorList>
            <person name="Klenk H.-P."/>
        </authorList>
    </citation>
    <scope>NUCLEOTIDE SEQUENCE [LARGE SCALE GENOMIC DNA]</scope>
    <source>
        <strain evidence="2 3">DSM 11053</strain>
    </source>
</reference>
<proteinExistence type="predicted"/>
<dbReference type="InterPro" id="IPR041581">
    <property type="entry name" value="Glyoxalase_6"/>
</dbReference>
<feature type="domain" description="Glyoxalase-like" evidence="1">
    <location>
        <begin position="8"/>
        <end position="136"/>
    </location>
</feature>
<dbReference type="SUPFAM" id="SSF54593">
    <property type="entry name" value="Glyoxalase/Bleomycin resistance protein/Dihydroxybiphenyl dioxygenase"/>
    <property type="match status" value="1"/>
</dbReference>
<accession>A0A7W5JU03</accession>